<evidence type="ECO:0000259" key="1">
    <source>
        <dbReference type="Pfam" id="PF13185"/>
    </source>
</evidence>
<protein>
    <submittedName>
        <fullName evidence="2">GAF domain-containing protein</fullName>
    </submittedName>
</protein>
<dbReference type="EMBL" id="CP136336">
    <property type="protein sequence ID" value="WOB08726.1"/>
    <property type="molecule type" value="Genomic_DNA"/>
</dbReference>
<dbReference type="Pfam" id="PF13185">
    <property type="entry name" value="GAF_2"/>
    <property type="match status" value="1"/>
</dbReference>
<dbReference type="InterPro" id="IPR003018">
    <property type="entry name" value="GAF"/>
</dbReference>
<feature type="domain" description="GAF" evidence="1">
    <location>
        <begin position="16"/>
        <end position="106"/>
    </location>
</feature>
<sequence>MNTLIKAVETWLPTPDGSLLEFGGGLYGRATAFGAISRSLCFGRGEGLPGRAWYDGQPIVLKELDGSYFRRADVARDAGYTCAIGLPLFHGDALSGVVVLFCGPNRHEDGDGEDGAVELWRHNARVSSDMTLVDGYFGSRVAGSFAAISRDTYLPRGTGLPGLAWQKGAAVLIDDLGQAGKFVRADSAAELGINRGLAIPCATPSDDAYVLTLLSTADTPIALRVECWAPDDGHLGLQRVFGFCERMGALRASEGGTVLAGSIGKAFASGVPVINEHAETEPGMVGDAARDAGLSALVAVPVMTNDGVGEVIALYF</sequence>
<dbReference type="InterPro" id="IPR029016">
    <property type="entry name" value="GAF-like_dom_sf"/>
</dbReference>
<proteinExistence type="predicted"/>
<reference evidence="2 3" key="1">
    <citation type="submission" date="2023-10" db="EMBL/GenBank/DDBJ databases">
        <title>Bacteria for the degradation of biodegradable plastic PBAT(Polybutylene adipate terephthalate).</title>
        <authorList>
            <person name="Weon H.-Y."/>
            <person name="Yeon J."/>
        </authorList>
    </citation>
    <scope>NUCLEOTIDE SEQUENCE [LARGE SCALE GENOMIC DNA]</scope>
    <source>
        <strain evidence="2 3">SBD 7-3</strain>
    </source>
</reference>
<dbReference type="Proteomes" id="UP001303946">
    <property type="component" value="Chromosome"/>
</dbReference>
<gene>
    <name evidence="2" type="ORF">RXV79_01410</name>
</gene>
<organism evidence="2 3">
    <name type="scientific">Piscinibacter gummiphilus</name>
    <dbReference type="NCBI Taxonomy" id="946333"/>
    <lineage>
        <taxon>Bacteria</taxon>
        <taxon>Pseudomonadati</taxon>
        <taxon>Pseudomonadota</taxon>
        <taxon>Betaproteobacteria</taxon>
        <taxon>Burkholderiales</taxon>
        <taxon>Sphaerotilaceae</taxon>
        <taxon>Piscinibacter</taxon>
    </lineage>
</organism>
<evidence type="ECO:0000313" key="2">
    <source>
        <dbReference type="EMBL" id="WOB08726.1"/>
    </source>
</evidence>
<dbReference type="RefSeq" id="WP_316701563.1">
    <property type="nucleotide sequence ID" value="NZ_CP136336.1"/>
</dbReference>
<keyword evidence="3" id="KW-1185">Reference proteome</keyword>
<dbReference type="Gene3D" id="3.30.450.40">
    <property type="match status" value="1"/>
</dbReference>
<accession>A0ABZ0CZW6</accession>
<name>A0ABZ0CZW6_9BURK</name>
<evidence type="ECO:0000313" key="3">
    <source>
        <dbReference type="Proteomes" id="UP001303946"/>
    </source>
</evidence>
<dbReference type="SUPFAM" id="SSF55781">
    <property type="entry name" value="GAF domain-like"/>
    <property type="match status" value="1"/>
</dbReference>